<dbReference type="InterPro" id="IPR006011">
    <property type="entry name" value="Syntaxin_N"/>
</dbReference>
<dbReference type="SUPFAM" id="SSF47661">
    <property type="entry name" value="t-snare proteins"/>
    <property type="match status" value="1"/>
</dbReference>
<dbReference type="PROSITE" id="PS50192">
    <property type="entry name" value="T_SNARE"/>
    <property type="match status" value="1"/>
</dbReference>
<evidence type="ECO:0000256" key="3">
    <source>
        <dbReference type="ARBA" id="ARBA00022692"/>
    </source>
</evidence>
<feature type="domain" description="T-SNARE coiled-coil homology" evidence="7">
    <location>
        <begin position="198"/>
        <end position="260"/>
    </location>
</feature>
<sequence length="293" mass="34522">MTKDRLPELNADAEKYGNYEDISIINHFAVIDMEGQFMKDFFDKVKLLWNTIDRISEVIGSIEHLQNALLSSPFDFKKQNYLDEKLTEMRRLSTNVRKYLSEMKKIEDIQIDADKKTTRHRIAEAHVNIMTKHFCDIMNRYYASEITYRERCRARVTRQFQIAGIEKNEDELAEYLVHGYPIFYLQIMVDLEQSKQMLNDLEGRHSDILKLERNIRELDTICIDLANLVEAQGININSIEQYVSEAAVRIERTKGEDRVSALALLNIEREFEIDYDEIVKELVAVQNNRKIIF</sequence>
<dbReference type="GO" id="GO:0005484">
    <property type="term" value="F:SNAP receptor activity"/>
    <property type="evidence" value="ECO:0007669"/>
    <property type="project" value="TreeGrafter"/>
</dbReference>
<comment type="subcellular location">
    <subcellularLocation>
        <location evidence="1">Membrane</location>
        <topology evidence="1">Single-pass type IV membrane protein</topology>
    </subcellularLocation>
</comment>
<dbReference type="AlphaFoldDB" id="A0A8S2PA88"/>
<evidence type="ECO:0000256" key="6">
    <source>
        <dbReference type="SAM" id="Coils"/>
    </source>
</evidence>
<comment type="caution">
    <text evidence="8">The sequence shown here is derived from an EMBL/GenBank/DDBJ whole genome shotgun (WGS) entry which is preliminary data.</text>
</comment>
<dbReference type="SMART" id="SM00397">
    <property type="entry name" value="t_SNARE"/>
    <property type="match status" value="1"/>
</dbReference>
<dbReference type="GO" id="GO:0048278">
    <property type="term" value="P:vesicle docking"/>
    <property type="evidence" value="ECO:0007669"/>
    <property type="project" value="TreeGrafter"/>
</dbReference>
<gene>
    <name evidence="8" type="ORF">BYL167_LOCUS15959</name>
</gene>
<dbReference type="Gene3D" id="1.20.58.70">
    <property type="match status" value="1"/>
</dbReference>
<dbReference type="GO" id="GO:0008021">
    <property type="term" value="C:synaptic vesicle"/>
    <property type="evidence" value="ECO:0007669"/>
    <property type="project" value="TreeGrafter"/>
</dbReference>
<evidence type="ECO:0000313" key="8">
    <source>
        <dbReference type="EMBL" id="CAF4042367.1"/>
    </source>
</evidence>
<organism evidence="8 9">
    <name type="scientific">Rotaria magnacalcarata</name>
    <dbReference type="NCBI Taxonomy" id="392030"/>
    <lineage>
        <taxon>Eukaryota</taxon>
        <taxon>Metazoa</taxon>
        <taxon>Spiralia</taxon>
        <taxon>Gnathifera</taxon>
        <taxon>Rotifera</taxon>
        <taxon>Eurotatoria</taxon>
        <taxon>Bdelloidea</taxon>
        <taxon>Philodinida</taxon>
        <taxon>Philodinidae</taxon>
        <taxon>Rotaria</taxon>
    </lineage>
</organism>
<dbReference type="InterPro" id="IPR000727">
    <property type="entry name" value="T_SNARE_dom"/>
</dbReference>
<dbReference type="Proteomes" id="UP000681967">
    <property type="component" value="Unassembled WGS sequence"/>
</dbReference>
<dbReference type="GO" id="GO:0031201">
    <property type="term" value="C:SNARE complex"/>
    <property type="evidence" value="ECO:0007669"/>
    <property type="project" value="TreeGrafter"/>
</dbReference>
<dbReference type="GO" id="GO:0000149">
    <property type="term" value="F:SNARE binding"/>
    <property type="evidence" value="ECO:0007669"/>
    <property type="project" value="TreeGrafter"/>
</dbReference>
<dbReference type="PANTHER" id="PTHR19957">
    <property type="entry name" value="SYNTAXIN"/>
    <property type="match status" value="1"/>
</dbReference>
<accession>A0A8S2PA88</accession>
<dbReference type="GO" id="GO:0031629">
    <property type="term" value="P:synaptic vesicle fusion to presynaptic active zone membrane"/>
    <property type="evidence" value="ECO:0007669"/>
    <property type="project" value="TreeGrafter"/>
</dbReference>
<dbReference type="PANTHER" id="PTHR19957:SF307">
    <property type="entry name" value="PROTEIN SSO1-RELATED"/>
    <property type="match status" value="1"/>
</dbReference>
<name>A0A8S2PA88_9BILA</name>
<proteinExistence type="inferred from homology"/>
<dbReference type="EMBL" id="CAJOBH010006010">
    <property type="protein sequence ID" value="CAF4042367.1"/>
    <property type="molecule type" value="Genomic_DNA"/>
</dbReference>
<evidence type="ECO:0000256" key="2">
    <source>
        <dbReference type="ARBA" id="ARBA00009063"/>
    </source>
</evidence>
<protein>
    <recommendedName>
        <fullName evidence="7">t-SNARE coiled-coil homology domain-containing protein</fullName>
    </recommendedName>
</protein>
<comment type="similarity">
    <text evidence="2">Belongs to the syntaxin family.</text>
</comment>
<evidence type="ECO:0000256" key="5">
    <source>
        <dbReference type="ARBA" id="ARBA00023136"/>
    </source>
</evidence>
<evidence type="ECO:0000259" key="7">
    <source>
        <dbReference type="PROSITE" id="PS50192"/>
    </source>
</evidence>
<keyword evidence="5" id="KW-0472">Membrane</keyword>
<dbReference type="GO" id="GO:0006886">
    <property type="term" value="P:intracellular protein transport"/>
    <property type="evidence" value="ECO:0007669"/>
    <property type="project" value="TreeGrafter"/>
</dbReference>
<dbReference type="InterPro" id="IPR010989">
    <property type="entry name" value="SNARE"/>
</dbReference>
<evidence type="ECO:0000313" key="9">
    <source>
        <dbReference type="Proteomes" id="UP000681967"/>
    </source>
</evidence>
<dbReference type="GO" id="GO:0048787">
    <property type="term" value="C:presynaptic active zone membrane"/>
    <property type="evidence" value="ECO:0007669"/>
    <property type="project" value="TreeGrafter"/>
</dbReference>
<feature type="coiled-coil region" evidence="6">
    <location>
        <begin position="82"/>
        <end position="109"/>
    </location>
</feature>
<evidence type="ECO:0000256" key="4">
    <source>
        <dbReference type="ARBA" id="ARBA00022989"/>
    </source>
</evidence>
<reference evidence="8" key="1">
    <citation type="submission" date="2021-02" db="EMBL/GenBank/DDBJ databases">
        <authorList>
            <person name="Nowell W R."/>
        </authorList>
    </citation>
    <scope>NUCLEOTIDE SEQUENCE</scope>
</reference>
<keyword evidence="6" id="KW-0175">Coiled coil</keyword>
<keyword evidence="3" id="KW-0812">Transmembrane</keyword>
<dbReference type="SMART" id="SM00503">
    <property type="entry name" value="SynN"/>
    <property type="match status" value="1"/>
</dbReference>
<keyword evidence="4" id="KW-1133">Transmembrane helix</keyword>
<evidence type="ECO:0000256" key="1">
    <source>
        <dbReference type="ARBA" id="ARBA00004211"/>
    </source>
</evidence>
<dbReference type="InterPro" id="IPR045242">
    <property type="entry name" value="Syntaxin"/>
</dbReference>
<dbReference type="Pfam" id="PF00804">
    <property type="entry name" value="Syntaxin"/>
    <property type="match status" value="1"/>
</dbReference>